<name>A0A328A7G9_9STAP</name>
<accession>A0A328A7G9</accession>
<dbReference type="Pfam" id="PF01695">
    <property type="entry name" value="IstB_IS21"/>
    <property type="match status" value="1"/>
</dbReference>
<gene>
    <name evidence="2" type="ORF">BHX94_03005</name>
</gene>
<protein>
    <recommendedName>
        <fullName evidence="1">IstB-like ATP-binding domain-containing protein</fullName>
    </recommendedName>
</protein>
<dbReference type="EMBL" id="PZJG01000001">
    <property type="protein sequence ID" value="RAK50451.1"/>
    <property type="molecule type" value="Genomic_DNA"/>
</dbReference>
<dbReference type="PANTHER" id="PTHR30050">
    <property type="entry name" value="CHROMOSOMAL REPLICATION INITIATOR PROTEIN DNAA"/>
    <property type="match status" value="1"/>
</dbReference>
<dbReference type="OrthoDB" id="2052561at2"/>
<dbReference type="InterPro" id="IPR027417">
    <property type="entry name" value="P-loop_NTPase"/>
</dbReference>
<feature type="domain" description="IstB-like ATP-binding" evidence="1">
    <location>
        <begin position="65"/>
        <end position="263"/>
    </location>
</feature>
<evidence type="ECO:0000259" key="1">
    <source>
        <dbReference type="Pfam" id="PF01695"/>
    </source>
</evidence>
<reference evidence="2 3" key="1">
    <citation type="journal article" date="2018" name="Front. Microbiol.">
        <title>Description and Comparative Genomics of Macrococcus caseolyticus subsp. hominis subsp. nov., Macrococcus goetzii sp. nov., Macrococcus epidermidis sp. nov., and Macrococcus bohemicus sp. nov., Novel Macrococci From Human Clinical Material With Virulence Potential and Suspected Uptake of Foreign DNA by Natural Transformation.</title>
        <authorList>
            <person name="Maslanova I."/>
            <person name="Wertheimer Z."/>
            <person name="Sedlacek I."/>
            <person name="Svec P."/>
            <person name="Indrakova A."/>
            <person name="Kovarovic V."/>
            <person name="Schumann P."/>
            <person name="Sproer C."/>
            <person name="Kralova S."/>
            <person name="Sedo O."/>
            <person name="Kristofova L."/>
            <person name="Vrbovska V."/>
            <person name="Fuzik T."/>
            <person name="Petras P."/>
            <person name="Zdrahal Z."/>
            <person name="Ruzickova V."/>
            <person name="Doskar J."/>
            <person name="Pantucek R."/>
        </authorList>
    </citation>
    <scope>NUCLEOTIDE SEQUENCE [LARGE SCALE GENOMIC DNA]</scope>
    <source>
        <strain evidence="2 3">03/115</strain>
    </source>
</reference>
<evidence type="ECO:0000313" key="3">
    <source>
        <dbReference type="Proteomes" id="UP000249579"/>
    </source>
</evidence>
<proteinExistence type="predicted"/>
<evidence type="ECO:0000313" key="2">
    <source>
        <dbReference type="EMBL" id="RAK50451.1"/>
    </source>
</evidence>
<organism evidence="2 3">
    <name type="scientific">Macrococcoides bohemicum</name>
    <dbReference type="NCBI Taxonomy" id="1903056"/>
    <lineage>
        <taxon>Bacteria</taxon>
        <taxon>Bacillati</taxon>
        <taxon>Bacillota</taxon>
        <taxon>Bacilli</taxon>
        <taxon>Bacillales</taxon>
        <taxon>Staphylococcaceae</taxon>
        <taxon>Macrococcoides</taxon>
    </lineage>
</organism>
<dbReference type="Gene3D" id="3.40.50.300">
    <property type="entry name" value="P-loop containing nucleotide triphosphate hydrolases"/>
    <property type="match status" value="1"/>
</dbReference>
<dbReference type="Proteomes" id="UP000249579">
    <property type="component" value="Unassembled WGS sequence"/>
</dbReference>
<dbReference type="PANTHER" id="PTHR30050:SF4">
    <property type="entry name" value="ATP-BINDING PROTEIN RV3427C IN INSERTION SEQUENCE-RELATED"/>
    <property type="match status" value="1"/>
</dbReference>
<comment type="caution">
    <text evidence="2">The sequence shown here is derived from an EMBL/GenBank/DDBJ whole genome shotgun (WGS) entry which is preliminary data.</text>
</comment>
<dbReference type="InterPro" id="IPR002611">
    <property type="entry name" value="IstB_ATP-bd"/>
</dbReference>
<sequence length="268" mass="30957">MKEIIAKSFEISDPIAINDYLLHKGLVQGKLINVRYNVKCEKCGRNCDIAEYDDHIEKMCDCNIKANVRTKSSKKIHYYWRISKIPENLKKSTFETFEKDLTDSIRNMYQGFKYYANSLDKDKPKTLSVLGSMGTGKTHLSISCGKELVKRGFSVYFISFPTLMRNIRETMDKGNDMTQTEIFKTIEKCDVFILDDIMVTSGTPYEINTLENIIEVRQGRANIYTSNLSNDDFSKNKNMQRIKSRLFDRTTTSVIKVVGDDYRTLPAF</sequence>
<dbReference type="GO" id="GO:0006260">
    <property type="term" value="P:DNA replication"/>
    <property type="evidence" value="ECO:0007669"/>
    <property type="project" value="TreeGrafter"/>
</dbReference>
<dbReference type="GO" id="GO:0005524">
    <property type="term" value="F:ATP binding"/>
    <property type="evidence" value="ECO:0007669"/>
    <property type="project" value="InterPro"/>
</dbReference>
<dbReference type="SUPFAM" id="SSF52540">
    <property type="entry name" value="P-loop containing nucleoside triphosphate hydrolases"/>
    <property type="match status" value="1"/>
</dbReference>
<dbReference type="RefSeq" id="WP_111744927.1">
    <property type="nucleotide sequence ID" value="NZ_JBHSQY010000001.1"/>
</dbReference>
<dbReference type="AlphaFoldDB" id="A0A328A7G9"/>